<dbReference type="STRING" id="1868482.ENSTSYP00000008201"/>
<dbReference type="GO" id="GO:0006508">
    <property type="term" value="P:proteolysis"/>
    <property type="evidence" value="ECO:0007669"/>
    <property type="project" value="UniProtKB-KW"/>
</dbReference>
<dbReference type="InterPro" id="IPR009003">
    <property type="entry name" value="Peptidase_S1_PA"/>
</dbReference>
<dbReference type="AlphaFoldDB" id="A0A1U7U7X9"/>
<feature type="signal peptide" evidence="9">
    <location>
        <begin position="1"/>
        <end position="29"/>
    </location>
</feature>
<evidence type="ECO:0000256" key="9">
    <source>
        <dbReference type="SAM" id="SignalP"/>
    </source>
</evidence>
<dbReference type="OrthoDB" id="6261922at2759"/>
<evidence type="ECO:0000256" key="7">
    <source>
        <dbReference type="ARBA" id="ARBA00073244"/>
    </source>
</evidence>
<dbReference type="Proteomes" id="UP000189704">
    <property type="component" value="Unplaced"/>
</dbReference>
<dbReference type="GO" id="GO:0005576">
    <property type="term" value="C:extracellular region"/>
    <property type="evidence" value="ECO:0007669"/>
    <property type="project" value="UniProtKB-SubCell"/>
</dbReference>
<sequence>MVSTAGLSGDGRMRGVLLVLLCVLHSSSGCGIRKVDTLEDSEEDLVSSMEFPWLVSLQDFQYTHLAFGCILSEFWILSIASALQNRKDVVAIVGIDNMDPRGIAHTEYPINTIIIHEDFDNNSMNNNIALLKTDTAMHFSSLVQSICFLDKKLHVPPVLWNCWVSGWNPTAATGNHMTTGILRKISVKDIDLCPSHKLQKTGCGSHTQKKTKSVCLGDPGSPMMCQLRKLNMWVLRGILNYGGGMCPGLFLYTRVEDYSNWITSKAERAGLTLSSLHYWEKFLSFSHDGSYDATTQETHLGLDHVGRTQPYFQGQRRATRHSQLANTRHSQLARDGLEVRDKGVRELGRSSEPSIQPLYYDYYGGEVGEGGPFAGQNRVHQPQEIILVSFVLFFCNSV</sequence>
<reference evidence="12" key="1">
    <citation type="submission" date="2025-08" db="UniProtKB">
        <authorList>
            <consortium name="RefSeq"/>
        </authorList>
    </citation>
    <scope>IDENTIFICATION</scope>
</reference>
<dbReference type="CTD" id="221191"/>
<name>A0A1U7U7X9_CARSF</name>
<dbReference type="PROSITE" id="PS50240">
    <property type="entry name" value="TRYPSIN_DOM"/>
    <property type="match status" value="1"/>
</dbReference>
<feature type="chain" id="PRO_5018318442" description="Inactive serine protease 54" evidence="9">
    <location>
        <begin position="30"/>
        <end position="398"/>
    </location>
</feature>
<keyword evidence="12" id="KW-0378">Hydrolase</keyword>
<dbReference type="KEGG" id="csyr:103270491"/>
<dbReference type="InterPro" id="IPR043504">
    <property type="entry name" value="Peptidase_S1_PA_chymotrypsin"/>
</dbReference>
<evidence type="ECO:0000256" key="2">
    <source>
        <dbReference type="ARBA" id="ARBA00022525"/>
    </source>
</evidence>
<dbReference type="InterPro" id="IPR001254">
    <property type="entry name" value="Trypsin_dom"/>
</dbReference>
<protein>
    <recommendedName>
        <fullName evidence="7">Inactive serine protease 54</fullName>
    </recommendedName>
    <alternativeName>
        <fullName evidence="8">Plasma kallikrein-like protein 4</fullName>
    </alternativeName>
</protein>
<evidence type="ECO:0000256" key="8">
    <source>
        <dbReference type="ARBA" id="ARBA00081593"/>
    </source>
</evidence>
<keyword evidence="4 9" id="KW-0732">Signal</keyword>
<dbReference type="SUPFAM" id="SSF50494">
    <property type="entry name" value="Trypsin-like serine proteases"/>
    <property type="match status" value="1"/>
</dbReference>
<evidence type="ECO:0000313" key="12">
    <source>
        <dbReference type="RefSeq" id="XP_008066195.2"/>
    </source>
</evidence>
<dbReference type="RefSeq" id="XP_008066195.2">
    <property type="nucleotide sequence ID" value="XM_008068004.2"/>
</dbReference>
<dbReference type="CDD" id="cd00190">
    <property type="entry name" value="Tryp_SPc"/>
    <property type="match status" value="1"/>
</dbReference>
<feature type="domain" description="Peptidase S1" evidence="10">
    <location>
        <begin position="38"/>
        <end position="267"/>
    </location>
</feature>
<organism evidence="11 12">
    <name type="scientific">Carlito syrichta</name>
    <name type="common">Philippine tarsier</name>
    <name type="synonym">Tarsius syrichta</name>
    <dbReference type="NCBI Taxonomy" id="1868482"/>
    <lineage>
        <taxon>Eukaryota</taxon>
        <taxon>Metazoa</taxon>
        <taxon>Chordata</taxon>
        <taxon>Craniata</taxon>
        <taxon>Vertebrata</taxon>
        <taxon>Euteleostomi</taxon>
        <taxon>Mammalia</taxon>
        <taxon>Eutheria</taxon>
        <taxon>Euarchontoglires</taxon>
        <taxon>Primates</taxon>
        <taxon>Haplorrhini</taxon>
        <taxon>Tarsiiformes</taxon>
        <taxon>Tarsiidae</taxon>
        <taxon>Carlito</taxon>
    </lineage>
</organism>
<dbReference type="PANTHER" id="PTHR24250">
    <property type="entry name" value="CHYMOTRYPSIN-RELATED"/>
    <property type="match status" value="1"/>
</dbReference>
<evidence type="ECO:0000259" key="10">
    <source>
        <dbReference type="PROSITE" id="PS50240"/>
    </source>
</evidence>
<evidence type="ECO:0000256" key="1">
    <source>
        <dbReference type="ARBA" id="ARBA00004613"/>
    </source>
</evidence>
<keyword evidence="3" id="KW-0721">Serine protease homolog</keyword>
<evidence type="ECO:0000256" key="5">
    <source>
        <dbReference type="ARBA" id="ARBA00023157"/>
    </source>
</evidence>
<dbReference type="FunFam" id="2.40.10.10:FF:000125">
    <property type="entry name" value="inactive serine protease 54"/>
    <property type="match status" value="1"/>
</dbReference>
<keyword evidence="6" id="KW-0325">Glycoprotein</keyword>
<evidence type="ECO:0000256" key="6">
    <source>
        <dbReference type="ARBA" id="ARBA00023180"/>
    </source>
</evidence>
<dbReference type="SMART" id="SM00020">
    <property type="entry name" value="Tryp_SPc"/>
    <property type="match status" value="1"/>
</dbReference>
<evidence type="ECO:0000313" key="11">
    <source>
        <dbReference type="Proteomes" id="UP000189704"/>
    </source>
</evidence>
<keyword evidence="2" id="KW-0964">Secreted</keyword>
<dbReference type="GO" id="GO:0004252">
    <property type="term" value="F:serine-type endopeptidase activity"/>
    <property type="evidence" value="ECO:0007669"/>
    <property type="project" value="InterPro"/>
</dbReference>
<dbReference type="PANTHER" id="PTHR24250:SF45">
    <property type="entry name" value="INACTIVE SERINE PROTEASE 54"/>
    <property type="match status" value="1"/>
</dbReference>
<gene>
    <name evidence="12" type="primary">PRSS54</name>
</gene>
<comment type="subcellular location">
    <subcellularLocation>
        <location evidence="1">Secreted</location>
    </subcellularLocation>
</comment>
<dbReference type="Gene3D" id="2.40.10.10">
    <property type="entry name" value="Trypsin-like serine proteases"/>
    <property type="match status" value="2"/>
</dbReference>
<dbReference type="Pfam" id="PF00089">
    <property type="entry name" value="Trypsin"/>
    <property type="match status" value="1"/>
</dbReference>
<keyword evidence="11" id="KW-1185">Reference proteome</keyword>
<keyword evidence="5" id="KW-1015">Disulfide bond</keyword>
<evidence type="ECO:0000256" key="4">
    <source>
        <dbReference type="ARBA" id="ARBA00022729"/>
    </source>
</evidence>
<accession>A0A1U7U7X9</accession>
<keyword evidence="12" id="KW-0645">Protease</keyword>
<proteinExistence type="predicted"/>
<dbReference type="GeneID" id="103270491"/>
<evidence type="ECO:0000256" key="3">
    <source>
        <dbReference type="ARBA" id="ARBA00022542"/>
    </source>
</evidence>